<keyword evidence="3 4" id="KW-0413">Isomerase</keyword>
<feature type="binding site" evidence="4">
    <location>
        <position position="108"/>
    </location>
    <ligand>
        <name>substrate</name>
    </ligand>
</feature>
<evidence type="ECO:0000256" key="5">
    <source>
        <dbReference type="RuleBase" id="RU003792"/>
    </source>
</evidence>
<dbReference type="EMBL" id="JBEPMO010000008">
    <property type="protein sequence ID" value="MET3732092.1"/>
    <property type="molecule type" value="Genomic_DNA"/>
</dbReference>
<comment type="subunit">
    <text evidence="4">Homodimer.</text>
</comment>
<keyword evidence="8" id="KW-1185">Reference proteome</keyword>
<gene>
    <name evidence="4" type="primary">truA</name>
    <name evidence="7" type="ORF">ABID46_001676</name>
</gene>
<organism evidence="7 8">
    <name type="scientific">Moheibacter stercoris</name>
    <dbReference type="NCBI Taxonomy" id="1628251"/>
    <lineage>
        <taxon>Bacteria</taxon>
        <taxon>Pseudomonadati</taxon>
        <taxon>Bacteroidota</taxon>
        <taxon>Flavobacteriia</taxon>
        <taxon>Flavobacteriales</taxon>
        <taxon>Weeksellaceae</taxon>
        <taxon>Moheibacter</taxon>
    </lineage>
</organism>
<dbReference type="InterPro" id="IPR020097">
    <property type="entry name" value="PsdUridine_synth_TruA_a/b_dom"/>
</dbReference>
<proteinExistence type="inferred from homology"/>
<dbReference type="GO" id="GO:0160147">
    <property type="term" value="F:tRNA pseudouridine(38-40) synthase activity"/>
    <property type="evidence" value="ECO:0007669"/>
    <property type="project" value="UniProtKB-EC"/>
</dbReference>
<reference evidence="7 8" key="1">
    <citation type="submission" date="2024-06" db="EMBL/GenBank/DDBJ databases">
        <title>Genomic Encyclopedia of Type Strains, Phase IV (KMG-IV): sequencing the most valuable type-strain genomes for metagenomic binning, comparative biology and taxonomic classification.</title>
        <authorList>
            <person name="Goeker M."/>
        </authorList>
    </citation>
    <scope>NUCLEOTIDE SEQUENCE [LARGE SCALE GENOMIC DNA]</scope>
    <source>
        <strain evidence="7 8">DSM 29388</strain>
    </source>
</reference>
<keyword evidence="2 4" id="KW-0819">tRNA processing</keyword>
<protein>
    <recommendedName>
        <fullName evidence="4">tRNA pseudouridine synthase A</fullName>
        <ecNumber evidence="4">5.4.99.12</ecNumber>
    </recommendedName>
    <alternativeName>
        <fullName evidence="4">tRNA pseudouridine(38-40) synthase</fullName>
    </alternativeName>
    <alternativeName>
        <fullName evidence="4">tRNA pseudouridylate synthase I</fullName>
    </alternativeName>
    <alternativeName>
        <fullName evidence="4">tRNA-uridine isomerase I</fullName>
    </alternativeName>
</protein>
<comment type="caution">
    <text evidence="4">Lacks conserved residue(s) required for the propagation of feature annotation.</text>
</comment>
<evidence type="ECO:0000313" key="7">
    <source>
        <dbReference type="EMBL" id="MET3732092.1"/>
    </source>
</evidence>
<evidence type="ECO:0000256" key="3">
    <source>
        <dbReference type="ARBA" id="ARBA00023235"/>
    </source>
</evidence>
<dbReference type="InterPro" id="IPR001406">
    <property type="entry name" value="PsdUridine_synth_TruA"/>
</dbReference>
<evidence type="ECO:0000313" key="8">
    <source>
        <dbReference type="Proteomes" id="UP001549146"/>
    </source>
</evidence>
<feature type="active site" description="Nucleophile" evidence="4">
    <location>
        <position position="51"/>
    </location>
</feature>
<name>A0ABV2LX40_9FLAO</name>
<comment type="catalytic activity">
    <reaction evidence="4 5">
        <text>uridine(38/39/40) in tRNA = pseudouridine(38/39/40) in tRNA</text>
        <dbReference type="Rhea" id="RHEA:22376"/>
        <dbReference type="Rhea" id="RHEA-COMP:10085"/>
        <dbReference type="Rhea" id="RHEA-COMP:10087"/>
        <dbReference type="ChEBI" id="CHEBI:65314"/>
        <dbReference type="ChEBI" id="CHEBI:65315"/>
        <dbReference type="EC" id="5.4.99.12"/>
    </reaction>
</comment>
<dbReference type="InterPro" id="IPR020103">
    <property type="entry name" value="PsdUridine_synth_cat_dom_sf"/>
</dbReference>
<sequence>MRYFIKLSYNGKNYFGWQKQPKQISVQEVLEHAMSTLLRTKIDIMGAGRTDTGVHAKTMFAHFDFDGELNHDFVHRMNSFLPKDIVIYDVIKMQSDAHARFDATDRTYHYFVQIGKDAFNYDYAWQIKIELDLDKMNEAAQNLLGTHDFSSFAKLHTDVKTHICTVKFAEWVRCGNELKFTITADRFLRNMVRAIVGTLVDVGKGKISLDKFIKIIDQKDRSFASGSAPAQGLYLVDVVYPETIYLHE</sequence>
<dbReference type="HAMAP" id="MF_00171">
    <property type="entry name" value="TruA"/>
    <property type="match status" value="1"/>
</dbReference>
<accession>A0ABV2LX40</accession>
<dbReference type="RefSeq" id="WP_354508970.1">
    <property type="nucleotide sequence ID" value="NZ_JBEPMO010000008.1"/>
</dbReference>
<evidence type="ECO:0000259" key="6">
    <source>
        <dbReference type="Pfam" id="PF01416"/>
    </source>
</evidence>
<dbReference type="PANTHER" id="PTHR11142">
    <property type="entry name" value="PSEUDOURIDYLATE SYNTHASE"/>
    <property type="match status" value="1"/>
</dbReference>
<dbReference type="InterPro" id="IPR020095">
    <property type="entry name" value="PsdUridine_synth_TruA_C"/>
</dbReference>
<dbReference type="NCBIfam" id="TIGR00071">
    <property type="entry name" value="hisT_truA"/>
    <property type="match status" value="1"/>
</dbReference>
<comment type="function">
    <text evidence="4">Formation of pseudouridine at positions 38, 39 and 40 in the anticodon stem and loop of transfer RNAs.</text>
</comment>
<comment type="similarity">
    <text evidence="1 4 5">Belongs to the tRNA pseudouridine synthase TruA family.</text>
</comment>
<feature type="domain" description="Pseudouridine synthase I TruA alpha/beta" evidence="6">
    <location>
        <begin position="139"/>
        <end position="241"/>
    </location>
</feature>
<feature type="domain" description="Pseudouridine synthase I TruA alpha/beta" evidence="6">
    <location>
        <begin position="8"/>
        <end position="102"/>
    </location>
</feature>
<dbReference type="InterPro" id="IPR020094">
    <property type="entry name" value="TruA/RsuA/RluB/E/F_N"/>
</dbReference>
<dbReference type="Pfam" id="PF01416">
    <property type="entry name" value="PseudoU_synth_1"/>
    <property type="match status" value="2"/>
</dbReference>
<dbReference type="Proteomes" id="UP001549146">
    <property type="component" value="Unassembled WGS sequence"/>
</dbReference>
<evidence type="ECO:0000256" key="1">
    <source>
        <dbReference type="ARBA" id="ARBA00009375"/>
    </source>
</evidence>
<comment type="caution">
    <text evidence="7">The sequence shown here is derived from an EMBL/GenBank/DDBJ whole genome shotgun (WGS) entry which is preliminary data.</text>
</comment>
<dbReference type="Gene3D" id="3.30.70.660">
    <property type="entry name" value="Pseudouridine synthase I, catalytic domain, C-terminal subdomain"/>
    <property type="match status" value="1"/>
</dbReference>
<dbReference type="Gene3D" id="3.30.70.580">
    <property type="entry name" value="Pseudouridine synthase I, catalytic domain, N-terminal subdomain"/>
    <property type="match status" value="1"/>
</dbReference>
<evidence type="ECO:0000256" key="2">
    <source>
        <dbReference type="ARBA" id="ARBA00022694"/>
    </source>
</evidence>
<dbReference type="CDD" id="cd02570">
    <property type="entry name" value="PseudoU_synth_EcTruA"/>
    <property type="match status" value="1"/>
</dbReference>
<evidence type="ECO:0000256" key="4">
    <source>
        <dbReference type="HAMAP-Rule" id="MF_00171"/>
    </source>
</evidence>
<dbReference type="EC" id="5.4.99.12" evidence="4"/>
<dbReference type="SUPFAM" id="SSF55120">
    <property type="entry name" value="Pseudouridine synthase"/>
    <property type="match status" value="1"/>
</dbReference>
<dbReference type="PANTHER" id="PTHR11142:SF0">
    <property type="entry name" value="TRNA PSEUDOURIDINE SYNTHASE-LIKE 1"/>
    <property type="match status" value="1"/>
</dbReference>
<dbReference type="PIRSF" id="PIRSF001430">
    <property type="entry name" value="tRNA_psdUrid_synth"/>
    <property type="match status" value="1"/>
</dbReference>